<evidence type="ECO:0000259" key="4">
    <source>
        <dbReference type="PROSITE" id="PS51886"/>
    </source>
</evidence>
<dbReference type="SUPFAM" id="SSF57845">
    <property type="entry name" value="B-box zinc-binding domain"/>
    <property type="match status" value="1"/>
</dbReference>
<keyword evidence="1" id="KW-0479">Metal-binding</keyword>
<organism evidence="5 6">
    <name type="scientific">Stylonychia lemnae</name>
    <name type="common">Ciliate</name>
    <dbReference type="NCBI Taxonomy" id="5949"/>
    <lineage>
        <taxon>Eukaryota</taxon>
        <taxon>Sar</taxon>
        <taxon>Alveolata</taxon>
        <taxon>Ciliophora</taxon>
        <taxon>Intramacronucleata</taxon>
        <taxon>Spirotrichea</taxon>
        <taxon>Stichotrichia</taxon>
        <taxon>Sporadotrichida</taxon>
        <taxon>Oxytrichidae</taxon>
        <taxon>Stylonychinae</taxon>
        <taxon>Stylonychia</taxon>
    </lineage>
</organism>
<accession>A0A078AWQ9</accession>
<evidence type="ECO:0000256" key="1">
    <source>
        <dbReference type="ARBA" id="ARBA00022723"/>
    </source>
</evidence>
<dbReference type="PANTHER" id="PTHR23354">
    <property type="entry name" value="NUCLEOLAR PROTEIN 7/ESTROGEN RECEPTOR COACTIVATOR-RELATED"/>
    <property type="match status" value="1"/>
</dbReference>
<dbReference type="Pfam" id="PF07534">
    <property type="entry name" value="TLD"/>
    <property type="match status" value="1"/>
</dbReference>
<dbReference type="Pfam" id="PF00643">
    <property type="entry name" value="zf-B_box"/>
    <property type="match status" value="1"/>
</dbReference>
<name>A0A078AWQ9_STYLE</name>
<feature type="domain" description="TLDc" evidence="4">
    <location>
        <begin position="291"/>
        <end position="470"/>
    </location>
</feature>
<dbReference type="AlphaFoldDB" id="A0A078AWQ9"/>
<dbReference type="InParanoid" id="A0A078AWQ9"/>
<dbReference type="PANTHER" id="PTHR23354:SF122">
    <property type="entry name" value="GTPASE-ACTIVATING PROTEIN SKYWALKER"/>
    <property type="match status" value="1"/>
</dbReference>
<evidence type="ECO:0000313" key="6">
    <source>
        <dbReference type="Proteomes" id="UP000039865"/>
    </source>
</evidence>
<keyword evidence="6" id="KW-1185">Reference proteome</keyword>
<dbReference type="InterPro" id="IPR006571">
    <property type="entry name" value="TLDc_dom"/>
</dbReference>
<dbReference type="CDD" id="cd19756">
    <property type="entry name" value="Bbox2"/>
    <property type="match status" value="1"/>
</dbReference>
<dbReference type="PROSITE" id="PS51886">
    <property type="entry name" value="TLDC"/>
    <property type="match status" value="1"/>
</dbReference>
<proteinExistence type="predicted"/>
<protein>
    <submittedName>
        <fullName evidence="5">Tldc domain-containing protein</fullName>
    </submittedName>
</protein>
<evidence type="ECO:0000256" key="2">
    <source>
        <dbReference type="PROSITE-ProRule" id="PRU00024"/>
    </source>
</evidence>
<dbReference type="InterPro" id="IPR013083">
    <property type="entry name" value="Znf_RING/FYVE/PHD"/>
</dbReference>
<sequence length="471" mass="55123">MNFSYQSNLQQMNDYDNTCFCCKQNYDDHQRKPFLLACGDVICLLCYNNQKNNAKNKQVQCPINSSHLYPINESDTNQLSMQKLQQNDFYPIKCQDHLNENANIYCKQQNKLVCSVCLQTDPHAHFLQDQSLHFAFERKYLDESLEKMLPILSNEIKEIQSQIDRINQFINKEREFQIQEIQNMIEKIFNILKFSKNTNKAAPKDQIKKKLKDQGQIFNFISNFSQFLQFNLYYRDTFKQFHQPRNDEEQKYAQGQNQEEVKANEQIDYLVAETLGKLEEADRPKYLEFRRLVDIHLETLKIKNLKDKSKLLPISGKSTLIFKATNDGFVGSSFHQKCNNQGPTISFILSEHGQVFGGYTSVSWTTPYSYSYFSDLKAFIFSLSKNTLLKQYQNFSHSVYHQGEQLMCFGYGGDIYISYGCNTRSDSYCNLGGTYKPKRKDHKNQILNAQDYLGGSVRFRVIEIEVYQIQA</sequence>
<dbReference type="Gene3D" id="3.30.40.10">
    <property type="entry name" value="Zinc/RING finger domain, C3HC4 (zinc finger)"/>
    <property type="match status" value="1"/>
</dbReference>
<dbReference type="GO" id="GO:0008270">
    <property type="term" value="F:zinc ion binding"/>
    <property type="evidence" value="ECO:0007669"/>
    <property type="project" value="UniProtKB-KW"/>
</dbReference>
<dbReference type="Gene3D" id="3.30.160.60">
    <property type="entry name" value="Classic Zinc Finger"/>
    <property type="match status" value="1"/>
</dbReference>
<feature type="domain" description="B box-type" evidence="3">
    <location>
        <begin position="94"/>
        <end position="134"/>
    </location>
</feature>
<dbReference type="SMART" id="SM00584">
    <property type="entry name" value="TLDc"/>
    <property type="match status" value="1"/>
</dbReference>
<dbReference type="Proteomes" id="UP000039865">
    <property type="component" value="Unassembled WGS sequence"/>
</dbReference>
<keyword evidence="2" id="KW-0862">Zinc</keyword>
<dbReference type="InterPro" id="IPR000315">
    <property type="entry name" value="Znf_B-box"/>
</dbReference>
<dbReference type="EMBL" id="CCKQ01014805">
    <property type="protein sequence ID" value="CDW86599.1"/>
    <property type="molecule type" value="Genomic_DNA"/>
</dbReference>
<gene>
    <name evidence="5" type="primary">Contig14672.g15629</name>
    <name evidence="5" type="ORF">STYLEM_15696</name>
</gene>
<dbReference type="PROSITE" id="PS50119">
    <property type="entry name" value="ZF_BBOX"/>
    <property type="match status" value="1"/>
</dbReference>
<dbReference type="OrthoDB" id="2378640at2759"/>
<keyword evidence="2" id="KW-0863">Zinc-finger</keyword>
<reference evidence="5 6" key="1">
    <citation type="submission" date="2014-06" db="EMBL/GenBank/DDBJ databases">
        <authorList>
            <person name="Swart Estienne"/>
        </authorList>
    </citation>
    <scope>NUCLEOTIDE SEQUENCE [LARGE SCALE GENOMIC DNA]</scope>
    <source>
        <strain evidence="5 6">130c</strain>
    </source>
</reference>
<evidence type="ECO:0000259" key="3">
    <source>
        <dbReference type="PROSITE" id="PS50119"/>
    </source>
</evidence>
<evidence type="ECO:0000313" key="5">
    <source>
        <dbReference type="EMBL" id="CDW86599.1"/>
    </source>
</evidence>